<accession>A0ACD5H211</accession>
<name>A0ACD5H211_9CYAN</name>
<evidence type="ECO:0000313" key="2">
    <source>
        <dbReference type="Proteomes" id="UP000095472"/>
    </source>
</evidence>
<gene>
    <name evidence="1" type="ORF">BH720_016160</name>
</gene>
<evidence type="ECO:0000313" key="1">
    <source>
        <dbReference type="EMBL" id="XPM66656.1"/>
    </source>
</evidence>
<sequence length="192" mass="22305">MVHSPLKLDTPQEWDLSDLYTDFDDPRLVEDLDSLQQTANQFRQQYQGKVKQLTPEQIVTCLQDLEQIYQKSGYLYAYPSLVFAADTRNTEAKQFLDKVMEALTGVDNQLLFFDLELKSLDSEAFSQLQASPALKNYQHHLIRIAELRPYKLSEEVEQTRNRDSLTVPPSLYSTAIGSPRRTRISRCHHPRR</sequence>
<reference evidence="1 2" key="1">
    <citation type="journal article" date="2016" name="Genome Announc.">
        <title>Draft Genome Sequence of the Thermotolerant Cyanobacterium Desertifilum sp. IPPAS B-1220.</title>
        <authorList>
            <person name="Mironov K.S."/>
            <person name="Sinetova M.A."/>
            <person name="Bolatkhan K."/>
            <person name="Zayadan B.K."/>
            <person name="Ustinova V.V."/>
            <person name="Kupriyanova E.V."/>
            <person name="Skrypnik A.N."/>
            <person name="Gogoleva N.E."/>
            <person name="Gogolev Y.V."/>
            <person name="Los D.A."/>
        </authorList>
    </citation>
    <scope>NUCLEOTIDE SEQUENCE [LARGE SCALE GENOMIC DNA]</scope>
    <source>
        <strain evidence="1 2">IPPAS B-1220</strain>
    </source>
</reference>
<protein>
    <submittedName>
        <fullName evidence="1">Uncharacterized protein</fullName>
    </submittedName>
</protein>
<organism evidence="1 2">
    <name type="scientific">Desertifilum tharense IPPAS B-1220</name>
    <dbReference type="NCBI Taxonomy" id="1781255"/>
    <lineage>
        <taxon>Bacteria</taxon>
        <taxon>Bacillati</taxon>
        <taxon>Cyanobacteriota</taxon>
        <taxon>Cyanophyceae</taxon>
        <taxon>Desertifilales</taxon>
        <taxon>Desertifilaceae</taxon>
        <taxon>Desertifilum</taxon>
    </lineage>
</organism>
<dbReference type="Proteomes" id="UP000095472">
    <property type="component" value="Chromosome"/>
</dbReference>
<keyword evidence="2" id="KW-1185">Reference proteome</keyword>
<dbReference type="EMBL" id="CP182909">
    <property type="protein sequence ID" value="XPM66656.1"/>
    <property type="molecule type" value="Genomic_DNA"/>
</dbReference>
<proteinExistence type="predicted"/>